<reference evidence="2 3" key="1">
    <citation type="submission" date="2018-03" db="EMBL/GenBank/DDBJ databases">
        <title>Phenotypic and genomic properties of Cyclonatronum proteinivorum gen. nov., sp. nov., a haloalkaliphilic bacteroidete from soda lakes possessing Na+-translocating rhodopsin.</title>
        <authorList>
            <person name="Toshchakov S.V."/>
            <person name="Korzhenkov A."/>
            <person name="Samarov N.I."/>
            <person name="Kublanov I.V."/>
            <person name="Muntyan M.S."/>
            <person name="Sorokin D.Y."/>
        </authorList>
    </citation>
    <scope>NUCLEOTIDE SEQUENCE [LARGE SCALE GENOMIC DNA]</scope>
    <source>
        <strain evidence="2 3">Omega</strain>
    </source>
</reference>
<dbReference type="EMBL" id="CP027806">
    <property type="protein sequence ID" value="AXJ01077.1"/>
    <property type="molecule type" value="Genomic_DNA"/>
</dbReference>
<dbReference type="AlphaFoldDB" id="A0A345UKS5"/>
<proteinExistence type="predicted"/>
<keyword evidence="1" id="KW-0732">Signal</keyword>
<protein>
    <recommendedName>
        <fullName evidence="4">MetA-pathway of phenol degradation</fullName>
    </recommendedName>
</protein>
<evidence type="ECO:0000313" key="2">
    <source>
        <dbReference type="EMBL" id="AXJ01077.1"/>
    </source>
</evidence>
<evidence type="ECO:0008006" key="4">
    <source>
        <dbReference type="Google" id="ProtNLM"/>
    </source>
</evidence>
<sequence length="240" mass="27121">MLTFLVLAALLPESAQAQSSYDNNQTLPGLVQDRYFIAGAAFGQQTGEVRFTNFMVLHNQLSYGLNRHVQLTGNYTLFSALPRFFRDEPYENPISLGAQLSVPGLPDWIHLSLSPELTFLTGRSPNLDGFSDRSSFSLTGKMTVGNYRHHVTLGYSSFWRSAETDIQDIRTYILLAASTRIARNVHLIGESRFFPDNNNEGIYLLGFRYLLYGPFSFTHGLAWDDPSTDLIPFFGLHFKF</sequence>
<name>A0A345UKS5_9BACT</name>
<dbReference type="Proteomes" id="UP000254808">
    <property type="component" value="Chromosome"/>
</dbReference>
<evidence type="ECO:0000256" key="1">
    <source>
        <dbReference type="SAM" id="SignalP"/>
    </source>
</evidence>
<organism evidence="2 3">
    <name type="scientific">Cyclonatronum proteinivorum</name>
    <dbReference type="NCBI Taxonomy" id="1457365"/>
    <lineage>
        <taxon>Bacteria</taxon>
        <taxon>Pseudomonadati</taxon>
        <taxon>Balneolota</taxon>
        <taxon>Balneolia</taxon>
        <taxon>Balneolales</taxon>
        <taxon>Cyclonatronaceae</taxon>
        <taxon>Cyclonatronum</taxon>
    </lineage>
</organism>
<evidence type="ECO:0000313" key="3">
    <source>
        <dbReference type="Proteomes" id="UP000254808"/>
    </source>
</evidence>
<feature type="chain" id="PRO_5016765437" description="MetA-pathway of phenol degradation" evidence="1">
    <location>
        <begin position="18"/>
        <end position="240"/>
    </location>
</feature>
<accession>A0A345UKS5</accession>
<dbReference type="KEGG" id="cprv:CYPRO_1827"/>
<gene>
    <name evidence="2" type="ORF">CYPRO_1827</name>
</gene>
<feature type="signal peptide" evidence="1">
    <location>
        <begin position="1"/>
        <end position="17"/>
    </location>
</feature>
<keyword evidence="3" id="KW-1185">Reference proteome</keyword>